<comment type="caution">
    <text evidence="3">The sequence shown here is derived from an EMBL/GenBank/DDBJ whole genome shotgun (WGS) entry which is preliminary data.</text>
</comment>
<dbReference type="InterPro" id="IPR039446">
    <property type="entry name" value="DauR-like"/>
</dbReference>
<gene>
    <name evidence="3" type="ORF">GTP77_23935</name>
</gene>
<accession>A0A7X4KQK2</accession>
<dbReference type="AlphaFoldDB" id="A0A7X4KQK2"/>
<evidence type="ECO:0000313" key="4">
    <source>
        <dbReference type="Proteomes" id="UP000450676"/>
    </source>
</evidence>
<proteinExistence type="predicted"/>
<dbReference type="Pfam" id="PF13309">
    <property type="entry name" value="HTH_22"/>
    <property type="match status" value="1"/>
</dbReference>
<feature type="domain" description="Transcriptional regulator DauR-like HTH" evidence="2">
    <location>
        <begin position="152"/>
        <end position="212"/>
    </location>
</feature>
<dbReference type="PANTHER" id="PTHR35568:SF1">
    <property type="entry name" value="TRANSCRIPTIONAL REGULATOR DAUR"/>
    <property type="match status" value="1"/>
</dbReference>
<dbReference type="InterPro" id="IPR013559">
    <property type="entry name" value="YheO"/>
</dbReference>
<keyword evidence="4" id="KW-1185">Reference proteome</keyword>
<dbReference type="Pfam" id="PF08348">
    <property type="entry name" value="PAS_6"/>
    <property type="match status" value="1"/>
</dbReference>
<evidence type="ECO:0000259" key="2">
    <source>
        <dbReference type="Pfam" id="PF13309"/>
    </source>
</evidence>
<dbReference type="Proteomes" id="UP000450676">
    <property type="component" value="Unassembled WGS sequence"/>
</dbReference>
<dbReference type="InterPro" id="IPR039445">
    <property type="entry name" value="DauR-like_HTH"/>
</dbReference>
<sequence>MRKQKIVRTAEQQLLLDQLKNVAEGLGQTLAPFCEVVVHDLLDPAHAIAAIHNKLSGRDVGGPATELGLARIGDAAYPAIVANYANSFADGRQAKSTSIGVKDSSGQYVAALCINVDLTMFHGLQAMFGQFSRIGAGTAPQESLDPAGADGIRRRIDDYAARLSSTPRTLKAGERRALIEELREAGCLEVRRAMEIIAQHLGISRATVYSYAK</sequence>
<dbReference type="RefSeq" id="WP_161074672.1">
    <property type="nucleotide sequence ID" value="NZ_CP086370.1"/>
</dbReference>
<evidence type="ECO:0000313" key="3">
    <source>
        <dbReference type="EMBL" id="MYN10376.1"/>
    </source>
</evidence>
<organism evidence="3 4">
    <name type="scientific">Pseudoduganella aquatica</name>
    <dbReference type="NCBI Taxonomy" id="2660641"/>
    <lineage>
        <taxon>Bacteria</taxon>
        <taxon>Pseudomonadati</taxon>
        <taxon>Pseudomonadota</taxon>
        <taxon>Betaproteobacteria</taxon>
        <taxon>Burkholderiales</taxon>
        <taxon>Oxalobacteraceae</taxon>
        <taxon>Telluria group</taxon>
        <taxon>Pseudoduganella</taxon>
    </lineage>
</organism>
<name>A0A7X4KQK2_9BURK</name>
<feature type="domain" description="YheO-like" evidence="1">
    <location>
        <begin position="16"/>
        <end position="125"/>
    </location>
</feature>
<dbReference type="EMBL" id="WWCU01000037">
    <property type="protein sequence ID" value="MYN10376.1"/>
    <property type="molecule type" value="Genomic_DNA"/>
</dbReference>
<dbReference type="PANTHER" id="PTHR35568">
    <property type="entry name" value="TRANSCRIPTIONAL REGULATOR DAUR"/>
    <property type="match status" value="1"/>
</dbReference>
<evidence type="ECO:0000259" key="1">
    <source>
        <dbReference type="Pfam" id="PF08348"/>
    </source>
</evidence>
<protein>
    <submittedName>
        <fullName evidence="3">Transcriptional regulator</fullName>
    </submittedName>
</protein>
<reference evidence="3 4" key="1">
    <citation type="submission" date="2019-12" db="EMBL/GenBank/DDBJ databases">
        <title>Novel species isolated from a subtropical stream in China.</title>
        <authorList>
            <person name="Lu H."/>
        </authorList>
    </citation>
    <scope>NUCLEOTIDE SEQUENCE [LARGE SCALE GENOMIC DNA]</scope>
    <source>
        <strain evidence="3 4">FT127W</strain>
    </source>
</reference>